<dbReference type="GO" id="GO:0003984">
    <property type="term" value="F:acetolactate synthase activity"/>
    <property type="evidence" value="ECO:0007669"/>
    <property type="project" value="TreeGrafter"/>
</dbReference>
<evidence type="ECO:0008006" key="7">
    <source>
        <dbReference type="Google" id="ProtNLM"/>
    </source>
</evidence>
<gene>
    <name evidence="6" type="ORF">PPRO1471_LOCUS401</name>
</gene>
<dbReference type="InterPro" id="IPR029061">
    <property type="entry name" value="THDP-binding"/>
</dbReference>
<evidence type="ECO:0000259" key="4">
    <source>
        <dbReference type="Pfam" id="PF02775"/>
    </source>
</evidence>
<evidence type="ECO:0000313" key="6">
    <source>
        <dbReference type="EMBL" id="CAD9367155.1"/>
    </source>
</evidence>
<dbReference type="PANTHER" id="PTHR18968">
    <property type="entry name" value="THIAMINE PYROPHOSPHATE ENZYMES"/>
    <property type="match status" value="1"/>
</dbReference>
<keyword evidence="3" id="KW-0732">Signal</keyword>
<accession>A0A7S2AG74</accession>
<dbReference type="GO" id="GO:0030976">
    <property type="term" value="F:thiamine pyrophosphate binding"/>
    <property type="evidence" value="ECO:0007669"/>
    <property type="project" value="InterPro"/>
</dbReference>
<name>A0A7S2AG74_9CHLO</name>
<dbReference type="SUPFAM" id="SSF52518">
    <property type="entry name" value="Thiamin diphosphate-binding fold (THDP-binding)"/>
    <property type="match status" value="2"/>
</dbReference>
<dbReference type="CDD" id="cd07035">
    <property type="entry name" value="TPP_PYR_POX_like"/>
    <property type="match status" value="1"/>
</dbReference>
<dbReference type="NCBIfam" id="NF005760">
    <property type="entry name" value="PRK07586.1"/>
    <property type="match status" value="1"/>
</dbReference>
<proteinExistence type="inferred from homology"/>
<dbReference type="Gene3D" id="3.40.50.970">
    <property type="match status" value="2"/>
</dbReference>
<protein>
    <recommendedName>
        <fullName evidence="7">Thiamine pyrophosphate enzyme TPP-binding domain-containing protein</fullName>
    </recommendedName>
</protein>
<dbReference type="AlphaFoldDB" id="A0A7S2AG74"/>
<sequence length="569" mass="59929">MASTSTGAAALLASSVAASVEVCFANPGTTEMWLVGAMDSSPDMRGVLGLHENVCTGAADGYARMARKPALVLLHLGVGLANGLANLHNARRAGSPIVVLVGEMATWHRGKDSLLEMDVVKLAETVSKHVHVSLAPGALPNDLTAAVDAVQVPNVVNGSRIATLVMPHDRTWEAADGSDAPPTHVVEAPAPAPADHHHGETRILPDEGAREFFSACAQALKRASAENKRILLYAGGEALVGDAFKAVGRIAASLGGPSKASVIIENAFARVDRGAGFPLATRIPYFPQEAKAEFAKYHEVLCLDARLPVALFGYKDGPSDDMLPPIGDDHIWQVDTGFDVTGALHLLEKELRSEAITPGVNCRGSMCPPSGVSRPALPASDAKLSGPHLCTIVAHHQPENTILVDESLTSGGSYWDASAKCPPFSHLALTGGAIGIGMPMAVGAAVACPDRVVINLQADGSGMYTCQSLWTQARERLRVLTIVCFNNAYQILKIELMRQRIQASGPASRSMTDLGDPPLQWEELARGMGVSNVRGARTCGEMSSCMEEALRDLNAPEPSGPWVIVANLT</sequence>
<reference evidence="6" key="1">
    <citation type="submission" date="2021-01" db="EMBL/GenBank/DDBJ databases">
        <authorList>
            <person name="Corre E."/>
            <person name="Pelletier E."/>
            <person name="Niang G."/>
            <person name="Scheremetjew M."/>
            <person name="Finn R."/>
            <person name="Kale V."/>
            <person name="Holt S."/>
            <person name="Cochrane G."/>
            <person name="Meng A."/>
            <person name="Brown T."/>
            <person name="Cohen L."/>
        </authorList>
    </citation>
    <scope>NUCLEOTIDE SEQUENCE</scope>
    <source>
        <strain evidence="6">RCC733</strain>
    </source>
</reference>
<dbReference type="Pfam" id="PF02775">
    <property type="entry name" value="TPP_enzyme_C"/>
    <property type="match status" value="1"/>
</dbReference>
<feature type="chain" id="PRO_5031142350" description="Thiamine pyrophosphate enzyme TPP-binding domain-containing protein" evidence="3">
    <location>
        <begin position="26"/>
        <end position="569"/>
    </location>
</feature>
<dbReference type="GO" id="GO:0050660">
    <property type="term" value="F:flavin adenine dinucleotide binding"/>
    <property type="evidence" value="ECO:0007669"/>
    <property type="project" value="TreeGrafter"/>
</dbReference>
<organism evidence="6">
    <name type="scientific">Pycnococcus provasolii</name>
    <dbReference type="NCBI Taxonomy" id="41880"/>
    <lineage>
        <taxon>Eukaryota</taxon>
        <taxon>Viridiplantae</taxon>
        <taxon>Chlorophyta</taxon>
        <taxon>Pseudoscourfieldiophyceae</taxon>
        <taxon>Pseudoscourfieldiales</taxon>
        <taxon>Pycnococcaceae</taxon>
        <taxon>Pycnococcus</taxon>
    </lineage>
</organism>
<dbReference type="InterPro" id="IPR045229">
    <property type="entry name" value="TPP_enz"/>
</dbReference>
<feature type="signal peptide" evidence="3">
    <location>
        <begin position="1"/>
        <end position="25"/>
    </location>
</feature>
<dbReference type="PANTHER" id="PTHR18968:SF86">
    <property type="entry name" value="ACETOLACTATE SYNTHASE LARGE SUBUNIT ILVX-RELATED"/>
    <property type="match status" value="1"/>
</dbReference>
<evidence type="ECO:0000256" key="1">
    <source>
        <dbReference type="ARBA" id="ARBA00007812"/>
    </source>
</evidence>
<dbReference type="CDD" id="cd02002">
    <property type="entry name" value="TPP_BFDC"/>
    <property type="match status" value="1"/>
</dbReference>
<evidence type="ECO:0000256" key="2">
    <source>
        <dbReference type="ARBA" id="ARBA00023052"/>
    </source>
</evidence>
<dbReference type="InterPro" id="IPR011766">
    <property type="entry name" value="TPP_enzyme_TPP-bd"/>
</dbReference>
<feature type="domain" description="Thiamine pyrophosphate enzyme N-terminal TPP-binding" evidence="5">
    <location>
        <begin position="6"/>
        <end position="120"/>
    </location>
</feature>
<comment type="similarity">
    <text evidence="1">Belongs to the TPP enzyme family.</text>
</comment>
<keyword evidence="2" id="KW-0786">Thiamine pyrophosphate</keyword>
<dbReference type="InterPro" id="IPR012001">
    <property type="entry name" value="Thiamin_PyroP_enz_TPP-bd_dom"/>
</dbReference>
<evidence type="ECO:0000259" key="5">
    <source>
        <dbReference type="Pfam" id="PF02776"/>
    </source>
</evidence>
<feature type="domain" description="Thiamine pyrophosphate enzyme TPP-binding" evidence="4">
    <location>
        <begin position="430"/>
        <end position="554"/>
    </location>
</feature>
<dbReference type="EMBL" id="HBGR01000629">
    <property type="protein sequence ID" value="CAD9367155.1"/>
    <property type="molecule type" value="Transcribed_RNA"/>
</dbReference>
<evidence type="ECO:0000256" key="3">
    <source>
        <dbReference type="SAM" id="SignalP"/>
    </source>
</evidence>
<dbReference type="Pfam" id="PF02776">
    <property type="entry name" value="TPP_enzyme_N"/>
    <property type="match status" value="1"/>
</dbReference>